<dbReference type="AlphaFoldDB" id="A0AAE3GPM3"/>
<dbReference type="PANTHER" id="PTHR33352">
    <property type="entry name" value="SLR1095 PROTEIN"/>
    <property type="match status" value="1"/>
</dbReference>
<dbReference type="PANTHER" id="PTHR33352:SF2">
    <property type="entry name" value="SLL0995 PROTEIN"/>
    <property type="match status" value="1"/>
</dbReference>
<organism evidence="3 4">
    <name type="scientific">Limnofasciculus baicalensis BBK-W-15</name>
    <dbReference type="NCBI Taxonomy" id="2699891"/>
    <lineage>
        <taxon>Bacteria</taxon>
        <taxon>Bacillati</taxon>
        <taxon>Cyanobacteriota</taxon>
        <taxon>Cyanophyceae</taxon>
        <taxon>Coleofasciculales</taxon>
        <taxon>Coleofasciculaceae</taxon>
        <taxon>Limnofasciculus</taxon>
        <taxon>Limnofasciculus baicalensis</taxon>
    </lineage>
</organism>
<dbReference type="Proteomes" id="UP001204953">
    <property type="component" value="Unassembled WGS sequence"/>
</dbReference>
<keyword evidence="3" id="KW-0378">Hydrolase</keyword>
<dbReference type="EMBL" id="JAMZMM010000020">
    <property type="protein sequence ID" value="MCP2727598.1"/>
    <property type="molecule type" value="Genomic_DNA"/>
</dbReference>
<dbReference type="SUPFAM" id="SSF52980">
    <property type="entry name" value="Restriction endonuclease-like"/>
    <property type="match status" value="1"/>
</dbReference>
<keyword evidence="3" id="KW-0540">Nuclease</keyword>
<evidence type="ECO:0000313" key="3">
    <source>
        <dbReference type="EMBL" id="MCP2727598.1"/>
    </source>
</evidence>
<sequence length="173" mass="19863">MAMGITNKQENRRTFVVEDEGVRPTLIIEVVSPRYRQADREIKVVEYARARVEEYVIIDRRTQRGQELDEILGYRLVQGHYQPITPDEEGRIFCATVGLWMSFIEGSLVMVDSETGERLLNSSELAATNQELTATNQELIAAKEEVERQAAEMEALLAKYRERFGNLPENQNL</sequence>
<reference evidence="3" key="1">
    <citation type="submission" date="2022-06" db="EMBL/GenBank/DDBJ databases">
        <title>New cyanobacteria of genus Symplocastrum in benthos of Lake Baikal.</title>
        <authorList>
            <person name="Sorokovikova E."/>
            <person name="Tikhonova I."/>
            <person name="Krasnopeev A."/>
            <person name="Evseev P."/>
            <person name="Gladkikh A."/>
            <person name="Belykh O."/>
        </authorList>
    </citation>
    <scope>NUCLEOTIDE SEQUENCE</scope>
    <source>
        <strain evidence="3">BBK-W-15</strain>
    </source>
</reference>
<accession>A0AAE3GPM3</accession>
<protein>
    <submittedName>
        <fullName evidence="3">Uma2 family endonuclease</fullName>
    </submittedName>
</protein>
<evidence type="ECO:0000313" key="4">
    <source>
        <dbReference type="Proteomes" id="UP001204953"/>
    </source>
</evidence>
<name>A0AAE3GPM3_9CYAN</name>
<feature type="domain" description="Putative restriction endonuclease" evidence="2">
    <location>
        <begin position="19"/>
        <end position="91"/>
    </location>
</feature>
<gene>
    <name evidence="3" type="ORF">NJ959_03795</name>
</gene>
<dbReference type="Pfam" id="PF05685">
    <property type="entry name" value="Uma2"/>
    <property type="match status" value="1"/>
</dbReference>
<keyword evidence="3" id="KW-0255">Endonuclease</keyword>
<evidence type="ECO:0000256" key="1">
    <source>
        <dbReference type="SAM" id="Coils"/>
    </source>
</evidence>
<dbReference type="CDD" id="cd06260">
    <property type="entry name" value="DUF820-like"/>
    <property type="match status" value="1"/>
</dbReference>
<dbReference type="InterPro" id="IPR008538">
    <property type="entry name" value="Uma2"/>
</dbReference>
<dbReference type="InterPro" id="IPR011335">
    <property type="entry name" value="Restrct_endonuc-II-like"/>
</dbReference>
<keyword evidence="4" id="KW-1185">Reference proteome</keyword>
<dbReference type="Gene3D" id="3.90.1570.10">
    <property type="entry name" value="tt1808, chain A"/>
    <property type="match status" value="1"/>
</dbReference>
<dbReference type="InterPro" id="IPR012296">
    <property type="entry name" value="Nuclease_put_TT1808"/>
</dbReference>
<dbReference type="GO" id="GO:0004519">
    <property type="term" value="F:endonuclease activity"/>
    <property type="evidence" value="ECO:0007669"/>
    <property type="project" value="UniProtKB-KW"/>
</dbReference>
<feature type="coiled-coil region" evidence="1">
    <location>
        <begin position="125"/>
        <end position="163"/>
    </location>
</feature>
<evidence type="ECO:0000259" key="2">
    <source>
        <dbReference type="Pfam" id="PF05685"/>
    </source>
</evidence>
<keyword evidence="1" id="KW-0175">Coiled coil</keyword>
<comment type="caution">
    <text evidence="3">The sequence shown here is derived from an EMBL/GenBank/DDBJ whole genome shotgun (WGS) entry which is preliminary data.</text>
</comment>
<proteinExistence type="predicted"/>